<evidence type="ECO:0008006" key="4">
    <source>
        <dbReference type="Google" id="ProtNLM"/>
    </source>
</evidence>
<dbReference type="OrthoDB" id="127285at2759"/>
<evidence type="ECO:0000256" key="1">
    <source>
        <dbReference type="SAM" id="MobiDB-lite"/>
    </source>
</evidence>
<name>A0A9Q0HSS5_9POAL</name>
<evidence type="ECO:0000313" key="2">
    <source>
        <dbReference type="EMBL" id="KAJ1696645.1"/>
    </source>
</evidence>
<feature type="compositionally biased region" description="Basic and acidic residues" evidence="1">
    <location>
        <begin position="122"/>
        <end position="144"/>
    </location>
</feature>
<sequence length="259" mass="29027">MGKNEQGKEGSFLLGDPSFVEIGGGRWRCVETGQEMPEKEKDSYSKSRACRVGLIDAAVAKKKAPLNAFDPHPVSKSQLICKMTGDTVNKTEEQIWKHINGRRFQNKLEKMEVEANASPAAESKKEKKKSKELVESKKSDTKNQKKDKKKKNKETYSKDNVDIVDGGDKEEESDFWMPPVGERWDFDDGKDRWESCESTHLSDDSDNDSAKDADDKEDSESNELTTRTKRLAIAVGPSSFASRKKKAKKASLADPCESL</sequence>
<dbReference type="Proteomes" id="UP001151287">
    <property type="component" value="Unassembled WGS sequence"/>
</dbReference>
<dbReference type="AlphaFoldDB" id="A0A9Q0HSS5"/>
<gene>
    <name evidence="2" type="ORF">LUZ63_005157</name>
</gene>
<reference evidence="2" key="1">
    <citation type="journal article" date="2022" name="Cell">
        <title>Repeat-based holocentromeres influence genome architecture and karyotype evolution.</title>
        <authorList>
            <person name="Hofstatter P.G."/>
            <person name="Thangavel G."/>
            <person name="Lux T."/>
            <person name="Neumann P."/>
            <person name="Vondrak T."/>
            <person name="Novak P."/>
            <person name="Zhang M."/>
            <person name="Costa L."/>
            <person name="Castellani M."/>
            <person name="Scott A."/>
            <person name="Toegelov H."/>
            <person name="Fuchs J."/>
            <person name="Mata-Sucre Y."/>
            <person name="Dias Y."/>
            <person name="Vanzela A.L.L."/>
            <person name="Huettel B."/>
            <person name="Almeida C.C.S."/>
            <person name="Simkova H."/>
            <person name="Souza G."/>
            <person name="Pedrosa-Harand A."/>
            <person name="Macas J."/>
            <person name="Mayer K.F.X."/>
            <person name="Houben A."/>
            <person name="Marques A."/>
        </authorList>
    </citation>
    <scope>NUCLEOTIDE SEQUENCE</scope>
    <source>
        <strain evidence="2">RhyBre1mFocal</strain>
    </source>
</reference>
<dbReference type="PANTHER" id="PTHR47854">
    <property type="entry name" value="SURFEIT LOCUS PROTEIN 2 (SURF2)"/>
    <property type="match status" value="1"/>
</dbReference>
<feature type="compositionally biased region" description="Basic and acidic residues" evidence="1">
    <location>
        <begin position="182"/>
        <end position="214"/>
    </location>
</feature>
<comment type="caution">
    <text evidence="2">The sequence shown here is derived from an EMBL/GenBank/DDBJ whole genome shotgun (WGS) entry which is preliminary data.</text>
</comment>
<dbReference type="InterPro" id="IPR008833">
    <property type="entry name" value="Surf2"/>
</dbReference>
<accession>A0A9Q0HSS5</accession>
<dbReference type="EMBL" id="JAMQYH010000002">
    <property type="protein sequence ID" value="KAJ1696645.1"/>
    <property type="molecule type" value="Genomic_DNA"/>
</dbReference>
<organism evidence="2 3">
    <name type="scientific">Rhynchospora breviuscula</name>
    <dbReference type="NCBI Taxonomy" id="2022672"/>
    <lineage>
        <taxon>Eukaryota</taxon>
        <taxon>Viridiplantae</taxon>
        <taxon>Streptophyta</taxon>
        <taxon>Embryophyta</taxon>
        <taxon>Tracheophyta</taxon>
        <taxon>Spermatophyta</taxon>
        <taxon>Magnoliopsida</taxon>
        <taxon>Liliopsida</taxon>
        <taxon>Poales</taxon>
        <taxon>Cyperaceae</taxon>
        <taxon>Cyperoideae</taxon>
        <taxon>Rhynchosporeae</taxon>
        <taxon>Rhynchospora</taxon>
    </lineage>
</organism>
<evidence type="ECO:0000313" key="3">
    <source>
        <dbReference type="Proteomes" id="UP001151287"/>
    </source>
</evidence>
<dbReference type="Pfam" id="PF05477">
    <property type="entry name" value="SURF2"/>
    <property type="match status" value="1"/>
</dbReference>
<keyword evidence="3" id="KW-1185">Reference proteome</keyword>
<proteinExistence type="predicted"/>
<feature type="region of interest" description="Disordered" evidence="1">
    <location>
        <begin position="112"/>
        <end position="259"/>
    </location>
</feature>
<dbReference type="PANTHER" id="PTHR47854:SF1">
    <property type="entry name" value="SURFEIT LOCUS PROTEIN 2 (SURF2)"/>
    <property type="match status" value="1"/>
</dbReference>
<protein>
    <recommendedName>
        <fullName evidence="4">Surfeit locus protein 2</fullName>
    </recommendedName>
</protein>